<dbReference type="GO" id="GO:0005634">
    <property type="term" value="C:nucleus"/>
    <property type="evidence" value="ECO:0007669"/>
    <property type="project" value="TreeGrafter"/>
</dbReference>
<reference evidence="4" key="2">
    <citation type="submission" date="2015-01" db="EMBL/GenBank/DDBJ databases">
        <title>Evolutionary Origins and Diversification of the Mycorrhizal Mutualists.</title>
        <authorList>
            <consortium name="DOE Joint Genome Institute"/>
            <consortium name="Mycorrhizal Genomics Consortium"/>
            <person name="Kohler A."/>
            <person name="Kuo A."/>
            <person name="Nagy L.G."/>
            <person name="Floudas D."/>
            <person name="Copeland A."/>
            <person name="Barry K.W."/>
            <person name="Cichocki N."/>
            <person name="Veneault-Fourrey C."/>
            <person name="LaButti K."/>
            <person name="Lindquist E.A."/>
            <person name="Lipzen A."/>
            <person name="Lundell T."/>
            <person name="Morin E."/>
            <person name="Murat C."/>
            <person name="Riley R."/>
            <person name="Ohm R."/>
            <person name="Sun H."/>
            <person name="Tunlid A."/>
            <person name="Henrissat B."/>
            <person name="Grigoriev I.V."/>
            <person name="Hibbett D.S."/>
            <person name="Martin F."/>
        </authorList>
    </citation>
    <scope>NUCLEOTIDE SEQUENCE [LARGE SCALE GENOMIC DNA]</scope>
    <source>
        <strain evidence="4">Foug A</strain>
    </source>
</reference>
<feature type="compositionally biased region" description="Polar residues" evidence="2">
    <location>
        <begin position="234"/>
        <end position="246"/>
    </location>
</feature>
<organism evidence="3 4">
    <name type="scientific">Scleroderma citrinum Foug A</name>
    <dbReference type="NCBI Taxonomy" id="1036808"/>
    <lineage>
        <taxon>Eukaryota</taxon>
        <taxon>Fungi</taxon>
        <taxon>Dikarya</taxon>
        <taxon>Basidiomycota</taxon>
        <taxon>Agaricomycotina</taxon>
        <taxon>Agaricomycetes</taxon>
        <taxon>Agaricomycetidae</taxon>
        <taxon>Boletales</taxon>
        <taxon>Sclerodermatineae</taxon>
        <taxon>Sclerodermataceae</taxon>
        <taxon>Scleroderma</taxon>
    </lineage>
</organism>
<name>A0A0C3A9A9_9AGAM</name>
<feature type="region of interest" description="Disordered" evidence="2">
    <location>
        <begin position="231"/>
        <end position="288"/>
    </location>
</feature>
<sequence>MSFESDEFDEFDLSEFTSEELALFDTSVSRMLHSDPQTTPRESSSAAPAVDVVLESSEPSESKPQDAPSNTTYQFQPATKDSPYMRFCSRKKAFAVTELVFPLWCEIQYEYGLWSKMNRPLDQRPVSFVSRRGKEMRVQRDRAVTNNRRLKRGKSTHEALENEHRPERLIVRTNTPEERFGLRLVQLITGFNEIIVRGKTRELPVFGVIHGYPVLGVIDEVVKIGVSDIKEQTSDVNGHKASQSGSPVRKRQRTSSPSSSDRAASNPSVSISSNVHSTPQTDVPQLPHISTQDPYALRLIDYKTRRAEYLPPEEDSLAPKLQLMLYHRMLTALLNPETIDFEDLWRFMELDPTRPFSPEFVHGVRWEDSTSTEELHMDLHYLVSAWVSVVQEQKVEMGRLQGVNAELQLIYRRALDPDNSVEINEPLRALALQDEPEVTRAITEKLRQFGKDGVDDADTIAREVVQRIRATYPPECSPSVWSQAINSGPEQEDVHLAWAIQESLLSCAELARKASTPSNKSVIDGNIPRGTSGPLEANRHDAAQDMSRMSPIIGARTFRMDDDQLDTSLQDILQWWLGGRPAKGVPVTHSYRCFTCEFQNPCEWREEKAKETDVALEQKRLAKISHEF</sequence>
<feature type="compositionally biased region" description="Polar residues" evidence="2">
    <location>
        <begin position="35"/>
        <end position="46"/>
    </location>
</feature>
<dbReference type="AlphaFoldDB" id="A0A0C3A9A9"/>
<dbReference type="PANTHER" id="PTHR14464:SF4">
    <property type="entry name" value="EXONUCLEASE V"/>
    <property type="match status" value="1"/>
</dbReference>
<dbReference type="Pfam" id="PF09810">
    <property type="entry name" value="Exo5"/>
    <property type="match status" value="1"/>
</dbReference>
<feature type="compositionally biased region" description="Polar residues" evidence="2">
    <location>
        <begin position="67"/>
        <end position="77"/>
    </location>
</feature>
<evidence type="ECO:0000256" key="1">
    <source>
        <dbReference type="ARBA" id="ARBA00009797"/>
    </source>
</evidence>
<feature type="compositionally biased region" description="Polar residues" evidence="2">
    <location>
        <begin position="271"/>
        <end position="288"/>
    </location>
</feature>
<gene>
    <name evidence="3" type="ORF">SCLCIDRAFT_1207639</name>
</gene>
<evidence type="ECO:0000313" key="3">
    <source>
        <dbReference type="EMBL" id="KIM70318.1"/>
    </source>
</evidence>
<comment type="similarity">
    <text evidence="1">Belongs to the EXO5 family.</text>
</comment>
<proteinExistence type="inferred from homology"/>
<evidence type="ECO:0000313" key="4">
    <source>
        <dbReference type="Proteomes" id="UP000053989"/>
    </source>
</evidence>
<dbReference type="OrthoDB" id="354769at2759"/>
<dbReference type="HOGENOM" id="CLU_013225_2_0_1"/>
<feature type="compositionally biased region" description="Low complexity" evidence="2">
    <location>
        <begin position="255"/>
        <end position="270"/>
    </location>
</feature>
<dbReference type="GO" id="GO:0045145">
    <property type="term" value="F:single-stranded DNA 5'-3' DNA exonuclease activity"/>
    <property type="evidence" value="ECO:0007669"/>
    <property type="project" value="InterPro"/>
</dbReference>
<dbReference type="InterPro" id="IPR019190">
    <property type="entry name" value="EXOV"/>
</dbReference>
<dbReference type="InParanoid" id="A0A0C3A9A9"/>
<evidence type="ECO:0000256" key="2">
    <source>
        <dbReference type="SAM" id="MobiDB-lite"/>
    </source>
</evidence>
<accession>A0A0C3A9A9</accession>
<dbReference type="GO" id="GO:0036297">
    <property type="term" value="P:interstrand cross-link repair"/>
    <property type="evidence" value="ECO:0007669"/>
    <property type="project" value="TreeGrafter"/>
</dbReference>
<protein>
    <recommendedName>
        <fullName evidence="5">Exonuclease V</fullName>
    </recommendedName>
</protein>
<dbReference type="GO" id="GO:0005739">
    <property type="term" value="C:mitochondrion"/>
    <property type="evidence" value="ECO:0007669"/>
    <property type="project" value="TreeGrafter"/>
</dbReference>
<evidence type="ECO:0008006" key="5">
    <source>
        <dbReference type="Google" id="ProtNLM"/>
    </source>
</evidence>
<keyword evidence="4" id="KW-1185">Reference proteome</keyword>
<dbReference type="EMBL" id="KN822005">
    <property type="protein sequence ID" value="KIM70318.1"/>
    <property type="molecule type" value="Genomic_DNA"/>
</dbReference>
<reference evidence="3 4" key="1">
    <citation type="submission" date="2014-04" db="EMBL/GenBank/DDBJ databases">
        <authorList>
            <consortium name="DOE Joint Genome Institute"/>
            <person name="Kuo A."/>
            <person name="Kohler A."/>
            <person name="Nagy L.G."/>
            <person name="Floudas D."/>
            <person name="Copeland A."/>
            <person name="Barry K.W."/>
            <person name="Cichocki N."/>
            <person name="Veneault-Fourrey C."/>
            <person name="LaButti K."/>
            <person name="Lindquist E.A."/>
            <person name="Lipzen A."/>
            <person name="Lundell T."/>
            <person name="Morin E."/>
            <person name="Murat C."/>
            <person name="Sun H."/>
            <person name="Tunlid A."/>
            <person name="Henrissat B."/>
            <person name="Grigoriev I.V."/>
            <person name="Hibbett D.S."/>
            <person name="Martin F."/>
            <person name="Nordberg H.P."/>
            <person name="Cantor M.N."/>
            <person name="Hua S.X."/>
        </authorList>
    </citation>
    <scope>NUCLEOTIDE SEQUENCE [LARGE SCALE GENOMIC DNA]</scope>
    <source>
        <strain evidence="3 4">Foug A</strain>
    </source>
</reference>
<feature type="region of interest" description="Disordered" evidence="2">
    <location>
        <begin position="32"/>
        <end position="77"/>
    </location>
</feature>
<dbReference type="Proteomes" id="UP000053989">
    <property type="component" value="Unassembled WGS sequence"/>
</dbReference>
<dbReference type="PANTHER" id="PTHR14464">
    <property type="entry name" value="EXONUCLEASE V"/>
    <property type="match status" value="1"/>
</dbReference>